<reference evidence="10" key="1">
    <citation type="submission" date="2017-06" db="EMBL/GenBank/DDBJ databases">
        <authorList>
            <person name="Varghese N."/>
            <person name="Submissions S."/>
        </authorList>
    </citation>
    <scope>NUCLEOTIDE SEQUENCE [LARGE SCALE GENOMIC DNA]</scope>
    <source>
        <strain evidence="10">JCM 23211</strain>
    </source>
</reference>
<feature type="transmembrane region" description="Helical" evidence="7">
    <location>
        <begin position="21"/>
        <end position="40"/>
    </location>
</feature>
<dbReference type="AlphaFoldDB" id="A0A239GAF5"/>
<feature type="transmembrane region" description="Helical" evidence="7">
    <location>
        <begin position="201"/>
        <end position="226"/>
    </location>
</feature>
<keyword evidence="6 7" id="KW-0472">Membrane</keyword>
<keyword evidence="4 7" id="KW-0812">Transmembrane</keyword>
<dbReference type="CDD" id="cd06261">
    <property type="entry name" value="TM_PBP2"/>
    <property type="match status" value="1"/>
</dbReference>
<keyword evidence="3" id="KW-1003">Cell membrane</keyword>
<dbReference type="PROSITE" id="PS50928">
    <property type="entry name" value="ABC_TM1"/>
    <property type="match status" value="1"/>
</dbReference>
<dbReference type="SUPFAM" id="SSF161098">
    <property type="entry name" value="MetI-like"/>
    <property type="match status" value="1"/>
</dbReference>
<dbReference type="Gene3D" id="1.10.3720.10">
    <property type="entry name" value="MetI-like"/>
    <property type="match status" value="1"/>
</dbReference>
<dbReference type="EMBL" id="FZOW01000004">
    <property type="protein sequence ID" value="SNS65433.1"/>
    <property type="molecule type" value="Genomic_DNA"/>
</dbReference>
<sequence>MTTTLTRTHQRRTRHWTVGDILAIVALLVVAAFIVAPSLIAPFDPLQEFPDAPLHGPTTTHWLGTDYLGRDQLSRLVHGTAVTMLGSVIAVVIGLVVGTALGLVSAYFGKVVDTLASRIADVLLSIPTLLLSITIIVALGFGTVNAAIAVGVSTIVVFFRLMRSEVLTVKNLPFVEASEHLGAGNIRILVRHILPNAYSSVLALAALQFGTAILSIAALSFLGYGANPPTPEWGLMISEARNYIHTAPWLIIVPGVAIVVTVSSISRVSHLIRKRVG</sequence>
<name>A0A239GAF5_9NOCA</name>
<dbReference type="Pfam" id="PF00528">
    <property type="entry name" value="BPD_transp_1"/>
    <property type="match status" value="1"/>
</dbReference>
<accession>A0A239GAF5</accession>
<dbReference type="GO" id="GO:0055085">
    <property type="term" value="P:transmembrane transport"/>
    <property type="evidence" value="ECO:0007669"/>
    <property type="project" value="InterPro"/>
</dbReference>
<dbReference type="InterPro" id="IPR050366">
    <property type="entry name" value="BP-dependent_transpt_permease"/>
</dbReference>
<dbReference type="GO" id="GO:0005886">
    <property type="term" value="C:plasma membrane"/>
    <property type="evidence" value="ECO:0007669"/>
    <property type="project" value="UniProtKB-SubCell"/>
</dbReference>
<evidence type="ECO:0000256" key="5">
    <source>
        <dbReference type="ARBA" id="ARBA00022989"/>
    </source>
</evidence>
<evidence type="ECO:0000256" key="3">
    <source>
        <dbReference type="ARBA" id="ARBA00022475"/>
    </source>
</evidence>
<evidence type="ECO:0000313" key="10">
    <source>
        <dbReference type="Proteomes" id="UP000198327"/>
    </source>
</evidence>
<feature type="transmembrane region" description="Helical" evidence="7">
    <location>
        <begin position="84"/>
        <end position="108"/>
    </location>
</feature>
<evidence type="ECO:0000256" key="1">
    <source>
        <dbReference type="ARBA" id="ARBA00004651"/>
    </source>
</evidence>
<organism evidence="9 10">
    <name type="scientific">Rhodococcoides kyotonense</name>
    <dbReference type="NCBI Taxonomy" id="398843"/>
    <lineage>
        <taxon>Bacteria</taxon>
        <taxon>Bacillati</taxon>
        <taxon>Actinomycetota</taxon>
        <taxon>Actinomycetes</taxon>
        <taxon>Mycobacteriales</taxon>
        <taxon>Nocardiaceae</taxon>
        <taxon>Rhodococcoides</taxon>
    </lineage>
</organism>
<evidence type="ECO:0000256" key="7">
    <source>
        <dbReference type="RuleBase" id="RU363032"/>
    </source>
</evidence>
<feature type="domain" description="ABC transmembrane type-1" evidence="8">
    <location>
        <begin position="80"/>
        <end position="269"/>
    </location>
</feature>
<evidence type="ECO:0000256" key="2">
    <source>
        <dbReference type="ARBA" id="ARBA00022448"/>
    </source>
</evidence>
<keyword evidence="5 7" id="KW-1133">Transmembrane helix</keyword>
<evidence type="ECO:0000259" key="8">
    <source>
        <dbReference type="PROSITE" id="PS50928"/>
    </source>
</evidence>
<comment type="subcellular location">
    <subcellularLocation>
        <location evidence="1 7">Cell membrane</location>
        <topology evidence="1 7">Multi-pass membrane protein</topology>
    </subcellularLocation>
</comment>
<dbReference type="Proteomes" id="UP000198327">
    <property type="component" value="Unassembled WGS sequence"/>
</dbReference>
<feature type="transmembrane region" description="Helical" evidence="7">
    <location>
        <begin position="246"/>
        <end position="265"/>
    </location>
</feature>
<dbReference type="RefSeq" id="WP_089244968.1">
    <property type="nucleotide sequence ID" value="NZ_FZOW01000004.1"/>
</dbReference>
<dbReference type="PANTHER" id="PTHR43386">
    <property type="entry name" value="OLIGOPEPTIDE TRANSPORT SYSTEM PERMEASE PROTEIN APPC"/>
    <property type="match status" value="1"/>
</dbReference>
<proteinExistence type="inferred from homology"/>
<comment type="similarity">
    <text evidence="7">Belongs to the binding-protein-dependent transport system permease family.</text>
</comment>
<dbReference type="PANTHER" id="PTHR43386:SF1">
    <property type="entry name" value="D,D-DIPEPTIDE TRANSPORT SYSTEM PERMEASE PROTEIN DDPC-RELATED"/>
    <property type="match status" value="1"/>
</dbReference>
<feature type="transmembrane region" description="Helical" evidence="7">
    <location>
        <begin position="120"/>
        <end position="140"/>
    </location>
</feature>
<feature type="transmembrane region" description="Helical" evidence="7">
    <location>
        <begin position="146"/>
        <end position="162"/>
    </location>
</feature>
<dbReference type="InterPro" id="IPR035906">
    <property type="entry name" value="MetI-like_sf"/>
</dbReference>
<gene>
    <name evidence="9" type="ORF">SAMN05421642_104112</name>
</gene>
<evidence type="ECO:0000313" key="9">
    <source>
        <dbReference type="EMBL" id="SNS65433.1"/>
    </source>
</evidence>
<evidence type="ECO:0000256" key="4">
    <source>
        <dbReference type="ARBA" id="ARBA00022692"/>
    </source>
</evidence>
<protein>
    <submittedName>
        <fullName evidence="9">Peptide/nickel transport system permease protein</fullName>
    </submittedName>
</protein>
<dbReference type="InterPro" id="IPR000515">
    <property type="entry name" value="MetI-like"/>
</dbReference>
<dbReference type="OrthoDB" id="9812701at2"/>
<keyword evidence="2 7" id="KW-0813">Transport</keyword>
<evidence type="ECO:0000256" key="6">
    <source>
        <dbReference type="ARBA" id="ARBA00023136"/>
    </source>
</evidence>
<keyword evidence="10" id="KW-1185">Reference proteome</keyword>